<sequence length="369" mass="41699">MDAERSLFMQLVTDLANQAIASLAHPINEQQIAESILEASYHCLHNTETLAPAHHAWSLKEARRIKKRRRHTAERTENRILRRFAVTFDAWESLLSAAELVNKLLVHALARQLKEERHLHRSYLFGIQEELGGPPLKTLVLTGMQARMTTYCGEILLLLRHGYHDGAHARLRTLYEMSIKAWFICNNEPVPDGYQLAERYYVSARLEAPDPDELDAQDREVLEKAREQWGASFFRSSHGWAAPGINNPEKRVITFKDIEDAVQGNLLRYIYLASNSAVHAGSKQVIATTIGASGPVLNTRPAFVPEQVAYVGATSIEILRMGTIQILQRIARDACDWDVQLQAAAFMWHAEKVRSLLGSRPEVTSLSFD</sequence>
<dbReference type="RefSeq" id="WP_253765479.1">
    <property type="nucleotide sequence ID" value="NZ_BAAAVE010000035.1"/>
</dbReference>
<gene>
    <name evidence="1" type="ORF">HD595_000647</name>
</gene>
<dbReference type="Proteomes" id="UP001320766">
    <property type="component" value="Unassembled WGS sequence"/>
</dbReference>
<proteinExistence type="predicted"/>
<dbReference type="Pfam" id="PF18928">
    <property type="entry name" value="DUF5677"/>
    <property type="match status" value="1"/>
</dbReference>
<keyword evidence="2" id="KW-1185">Reference proteome</keyword>
<reference evidence="1 2" key="1">
    <citation type="submission" date="2022-06" db="EMBL/GenBank/DDBJ databases">
        <title>Sequencing the genomes of 1000 actinobacteria strains.</title>
        <authorList>
            <person name="Klenk H.-P."/>
        </authorList>
    </citation>
    <scope>NUCLEOTIDE SEQUENCE [LARGE SCALE GENOMIC DNA]</scope>
    <source>
        <strain evidence="1 2">DSM 44170</strain>
    </source>
</reference>
<dbReference type="InterPro" id="IPR043733">
    <property type="entry name" value="DUF5677"/>
</dbReference>
<evidence type="ECO:0000313" key="1">
    <source>
        <dbReference type="EMBL" id="MCP2344525.1"/>
    </source>
</evidence>
<comment type="caution">
    <text evidence="1">The sequence shown here is derived from an EMBL/GenBank/DDBJ whole genome shotgun (WGS) entry which is preliminary data.</text>
</comment>
<protein>
    <submittedName>
        <fullName evidence="1">Uncharacterized protein</fullName>
    </submittedName>
</protein>
<organism evidence="1 2">
    <name type="scientific">Nonomuraea roseoviolacea subsp. carminata</name>
    <dbReference type="NCBI Taxonomy" id="160689"/>
    <lineage>
        <taxon>Bacteria</taxon>
        <taxon>Bacillati</taxon>
        <taxon>Actinomycetota</taxon>
        <taxon>Actinomycetes</taxon>
        <taxon>Streptosporangiales</taxon>
        <taxon>Streptosporangiaceae</taxon>
        <taxon>Nonomuraea</taxon>
    </lineage>
</organism>
<dbReference type="EMBL" id="JAMZEC010000001">
    <property type="protein sequence ID" value="MCP2344525.1"/>
    <property type="molecule type" value="Genomic_DNA"/>
</dbReference>
<accession>A0ABT1JS24</accession>
<name>A0ABT1JS24_9ACTN</name>
<evidence type="ECO:0000313" key="2">
    <source>
        <dbReference type="Proteomes" id="UP001320766"/>
    </source>
</evidence>